<protein>
    <submittedName>
        <fullName evidence="1">Uncharacterized protein</fullName>
    </submittedName>
</protein>
<dbReference type="AlphaFoldDB" id="M6K955"/>
<sequence>MHNFESSSDDSTIIEDLFDLIRGRVSDNIEILRFSSEKKISNPPPTI</sequence>
<reference evidence="1 2" key="1">
    <citation type="submission" date="2013-01" db="EMBL/GenBank/DDBJ databases">
        <authorList>
            <person name="Harkins D.M."/>
            <person name="Durkin A.S."/>
            <person name="Brinkac L.M."/>
            <person name="Haft D.H."/>
            <person name="Selengut J.D."/>
            <person name="Sanka R."/>
            <person name="DePew J."/>
            <person name="Purushe J."/>
            <person name="Peacock S.J."/>
            <person name="Thaipadungpanit J."/>
            <person name="Wuthiekanun V.W."/>
            <person name="Day N.P."/>
            <person name="Vinetz J.M."/>
            <person name="Sutton G.G."/>
            <person name="Nierman W.C."/>
            <person name="Fouts D.E."/>
        </authorList>
    </citation>
    <scope>NUCLEOTIDE SEQUENCE [LARGE SCALE GENOMIC DNA]</scope>
    <source>
        <strain evidence="1 2">L0374</strain>
    </source>
</reference>
<evidence type="ECO:0000313" key="2">
    <source>
        <dbReference type="Proteomes" id="UP000012137"/>
    </source>
</evidence>
<evidence type="ECO:0000313" key="1">
    <source>
        <dbReference type="EMBL" id="EMN28223.1"/>
    </source>
</evidence>
<proteinExistence type="predicted"/>
<comment type="caution">
    <text evidence="1">The sequence shown here is derived from an EMBL/GenBank/DDBJ whole genome shotgun (WGS) entry which is preliminary data.</text>
</comment>
<dbReference type="Proteomes" id="UP000012137">
    <property type="component" value="Unassembled WGS sequence"/>
</dbReference>
<gene>
    <name evidence="1" type="ORF">LEP1GSC083_4881</name>
</gene>
<name>M6K955_LEPIR</name>
<organism evidence="1 2">
    <name type="scientific">Leptospira interrogans serovar Pyrogenes str. L0374</name>
    <dbReference type="NCBI Taxonomy" id="1049928"/>
    <lineage>
        <taxon>Bacteria</taxon>
        <taxon>Pseudomonadati</taxon>
        <taxon>Spirochaetota</taxon>
        <taxon>Spirochaetia</taxon>
        <taxon>Leptospirales</taxon>
        <taxon>Leptospiraceae</taxon>
        <taxon>Leptospira</taxon>
    </lineage>
</organism>
<accession>M6K955</accession>
<dbReference type="EMBL" id="AHMZ02000139">
    <property type="protein sequence ID" value="EMN28223.1"/>
    <property type="molecule type" value="Genomic_DNA"/>
</dbReference>